<organism evidence="3 4">
    <name type="scientific">Saccharothrix coeruleofusca</name>
    <dbReference type="NCBI Taxonomy" id="33919"/>
    <lineage>
        <taxon>Bacteria</taxon>
        <taxon>Bacillati</taxon>
        <taxon>Actinomycetota</taxon>
        <taxon>Actinomycetes</taxon>
        <taxon>Pseudonocardiales</taxon>
        <taxon>Pseudonocardiaceae</taxon>
        <taxon>Saccharothrix</taxon>
    </lineage>
</organism>
<keyword evidence="4" id="KW-1185">Reference proteome</keyword>
<proteinExistence type="predicted"/>
<evidence type="ECO:0000313" key="4">
    <source>
        <dbReference type="Proteomes" id="UP000639606"/>
    </source>
</evidence>
<feature type="transmembrane region" description="Helical" evidence="2">
    <location>
        <begin position="79"/>
        <end position="97"/>
    </location>
</feature>
<keyword evidence="2" id="KW-0812">Transmembrane</keyword>
<evidence type="ECO:0000313" key="3">
    <source>
        <dbReference type="EMBL" id="GGP71101.1"/>
    </source>
</evidence>
<reference evidence="3" key="2">
    <citation type="submission" date="2020-09" db="EMBL/GenBank/DDBJ databases">
        <authorList>
            <person name="Sun Q."/>
            <person name="Ohkuma M."/>
        </authorList>
    </citation>
    <scope>NUCLEOTIDE SEQUENCE</scope>
    <source>
        <strain evidence="3">JCM 3313</strain>
    </source>
</reference>
<keyword evidence="2" id="KW-1133">Transmembrane helix</keyword>
<gene>
    <name evidence="3" type="ORF">GCM10010185_50170</name>
</gene>
<dbReference type="AlphaFoldDB" id="A0A918EF92"/>
<name>A0A918EF92_9PSEU</name>
<accession>A0A918EF92</accession>
<evidence type="ECO:0000256" key="2">
    <source>
        <dbReference type="SAM" id="Phobius"/>
    </source>
</evidence>
<reference evidence="3" key="1">
    <citation type="journal article" date="2014" name="Int. J. Syst. Evol. Microbiol.">
        <title>Complete genome sequence of Corynebacterium casei LMG S-19264T (=DSM 44701T), isolated from a smear-ripened cheese.</title>
        <authorList>
            <consortium name="US DOE Joint Genome Institute (JGI-PGF)"/>
            <person name="Walter F."/>
            <person name="Albersmeier A."/>
            <person name="Kalinowski J."/>
            <person name="Ruckert C."/>
        </authorList>
    </citation>
    <scope>NUCLEOTIDE SEQUENCE</scope>
    <source>
        <strain evidence="3">JCM 3313</strain>
    </source>
</reference>
<feature type="region of interest" description="Disordered" evidence="1">
    <location>
        <begin position="1"/>
        <end position="44"/>
    </location>
</feature>
<comment type="caution">
    <text evidence="3">The sequence shown here is derived from an EMBL/GenBank/DDBJ whole genome shotgun (WGS) entry which is preliminary data.</text>
</comment>
<evidence type="ECO:0000256" key="1">
    <source>
        <dbReference type="SAM" id="MobiDB-lite"/>
    </source>
</evidence>
<feature type="transmembrane region" description="Helical" evidence="2">
    <location>
        <begin position="143"/>
        <end position="160"/>
    </location>
</feature>
<protein>
    <submittedName>
        <fullName evidence="3">Uncharacterized protein</fullName>
    </submittedName>
</protein>
<keyword evidence="2" id="KW-0472">Membrane</keyword>
<dbReference type="EMBL" id="BMRG01000012">
    <property type="protein sequence ID" value="GGP71101.1"/>
    <property type="molecule type" value="Genomic_DNA"/>
</dbReference>
<sequence>MVRLTAPRSAGSTLTGSQAARDAGGHAATGPDQGRLPPGPRHGARGVLLRLRRDLQRGRRGLDDYLWHTFLGIETGIDILFGPTHLGLIASVVIILATPLRTAWSDSSPDRRPSLRELLPAVLSLAFRASLVPLFALRRWQSPFGTATLVAYLLVLVFLVPQAKHAGGRR</sequence>
<dbReference type="Proteomes" id="UP000639606">
    <property type="component" value="Unassembled WGS sequence"/>
</dbReference>